<dbReference type="Pfam" id="PF13102">
    <property type="entry name" value="Phage_int_SAM_5"/>
    <property type="match status" value="1"/>
</dbReference>
<sequence>MTTLKLAVVPAKMLKSGKHKIRIAIGHNQETRYLVTRFDIDDLSEFKDGQVVNTSNASYINMKLRSILNSYQEALDRINTQSYTCTQLVEYLSNIKQGATPFSYSADDYINNMEKEGRKSTADLYRRTCNYFNEYVKYDIMLDGITPRTIKDFDIYLKNEKKLNPVTRGTHMAHLKAIINQAIRDRKVSYEAHPFEYYERPEGSIREQDITVNEVKQIRDSNPKEKSLRVARDLFMLSYYLGGINLVDLMQFNFKNKDTIEYIREKSKNTKKGEKKISLTIPPEAKLIIQEWMGKNGKLNFGYKYTYDNFRKYVTKEIGRLAESIGIESHVVYYSARKSFVQHGFELGISLETLEYCIGQSMKKNRPIFNYVKIMRKHADKAIREILDNLK</sequence>
<organism evidence="6">
    <name type="scientific">Myoviridae sp. ctcPl3</name>
    <dbReference type="NCBI Taxonomy" id="2826669"/>
    <lineage>
        <taxon>Viruses</taxon>
        <taxon>Duplodnaviria</taxon>
        <taxon>Heunggongvirae</taxon>
        <taxon>Uroviricota</taxon>
        <taxon>Caudoviricetes</taxon>
    </lineage>
</organism>
<comment type="similarity">
    <text evidence="1">Belongs to the 'phage' integrase family.</text>
</comment>
<reference evidence="6" key="1">
    <citation type="journal article" date="2021" name="Proc. Natl. Acad. Sci. U.S.A.">
        <title>A Catalog of Tens of Thousands of Viruses from Human Metagenomes Reveals Hidden Associations with Chronic Diseases.</title>
        <authorList>
            <person name="Tisza M.J."/>
            <person name="Buck C.B."/>
        </authorList>
    </citation>
    <scope>NUCLEOTIDE SEQUENCE</scope>
    <source>
        <strain evidence="6">CtcPl3</strain>
    </source>
</reference>
<feature type="domain" description="Core-binding (CB)" evidence="5">
    <location>
        <begin position="83"/>
        <end position="183"/>
    </location>
</feature>
<dbReference type="EMBL" id="BK015752">
    <property type="protein sequence ID" value="DAE23353.1"/>
    <property type="molecule type" value="Genomic_DNA"/>
</dbReference>
<dbReference type="SUPFAM" id="SSF56349">
    <property type="entry name" value="DNA breaking-rejoining enzymes"/>
    <property type="match status" value="1"/>
</dbReference>
<dbReference type="Gene3D" id="1.10.150.130">
    <property type="match status" value="1"/>
</dbReference>
<evidence type="ECO:0000256" key="3">
    <source>
        <dbReference type="ARBA" id="ARBA00023172"/>
    </source>
</evidence>
<evidence type="ECO:0000256" key="2">
    <source>
        <dbReference type="ARBA" id="ARBA00023125"/>
    </source>
</evidence>
<dbReference type="InterPro" id="IPR010998">
    <property type="entry name" value="Integrase_recombinase_N"/>
</dbReference>
<dbReference type="GO" id="GO:0015074">
    <property type="term" value="P:DNA integration"/>
    <property type="evidence" value="ECO:0007669"/>
    <property type="project" value="InterPro"/>
</dbReference>
<keyword evidence="3" id="KW-0233">DNA recombination</keyword>
<dbReference type="InterPro" id="IPR013762">
    <property type="entry name" value="Integrase-like_cat_sf"/>
</dbReference>
<dbReference type="InterPro" id="IPR025269">
    <property type="entry name" value="SAM-like_dom"/>
</dbReference>
<evidence type="ECO:0000256" key="4">
    <source>
        <dbReference type="PROSITE-ProRule" id="PRU01248"/>
    </source>
</evidence>
<dbReference type="PROSITE" id="PS51900">
    <property type="entry name" value="CB"/>
    <property type="match status" value="1"/>
</dbReference>
<accession>A0A8S5QX20</accession>
<dbReference type="Gene3D" id="1.10.443.10">
    <property type="entry name" value="Intergrase catalytic core"/>
    <property type="match status" value="1"/>
</dbReference>
<proteinExistence type="inferred from homology"/>
<dbReference type="GO" id="GO:0003677">
    <property type="term" value="F:DNA binding"/>
    <property type="evidence" value="ECO:0007669"/>
    <property type="project" value="UniProtKB-UniRule"/>
</dbReference>
<dbReference type="InterPro" id="IPR044068">
    <property type="entry name" value="CB"/>
</dbReference>
<evidence type="ECO:0000313" key="6">
    <source>
        <dbReference type="EMBL" id="DAE23353.1"/>
    </source>
</evidence>
<evidence type="ECO:0000256" key="1">
    <source>
        <dbReference type="ARBA" id="ARBA00008857"/>
    </source>
</evidence>
<dbReference type="GO" id="GO:0006310">
    <property type="term" value="P:DNA recombination"/>
    <property type="evidence" value="ECO:0007669"/>
    <property type="project" value="UniProtKB-KW"/>
</dbReference>
<protein>
    <submittedName>
        <fullName evidence="6">Integrase</fullName>
    </submittedName>
</protein>
<name>A0A8S5QX20_9CAUD</name>
<dbReference type="InterPro" id="IPR011010">
    <property type="entry name" value="DNA_brk_join_enz"/>
</dbReference>
<evidence type="ECO:0000259" key="5">
    <source>
        <dbReference type="PROSITE" id="PS51900"/>
    </source>
</evidence>
<keyword evidence="2 4" id="KW-0238">DNA-binding</keyword>